<evidence type="ECO:0000256" key="5">
    <source>
        <dbReference type="ARBA" id="ARBA00051722"/>
    </source>
</evidence>
<dbReference type="PANTHER" id="PTHR39181">
    <property type="entry name" value="TYROSINE-PROTEIN PHOSPHATASE YWQE"/>
    <property type="match status" value="1"/>
</dbReference>
<evidence type="ECO:0000313" key="7">
    <source>
        <dbReference type="Proteomes" id="UP000005950"/>
    </source>
</evidence>
<proteinExistence type="inferred from homology"/>
<dbReference type="InterPro" id="IPR016667">
    <property type="entry name" value="Caps_polysacc_synth_CpsB/CapC"/>
</dbReference>
<dbReference type="Gene3D" id="3.20.20.140">
    <property type="entry name" value="Metal-dependent hydrolases"/>
    <property type="match status" value="1"/>
</dbReference>
<protein>
    <recommendedName>
        <fullName evidence="2">protein-tyrosine-phosphatase</fullName>
        <ecNumber evidence="2">3.1.3.48</ecNumber>
    </recommendedName>
</protein>
<comment type="catalytic activity">
    <reaction evidence="5">
        <text>O-phospho-L-tyrosyl-[protein] + H2O = L-tyrosyl-[protein] + phosphate</text>
        <dbReference type="Rhea" id="RHEA:10684"/>
        <dbReference type="Rhea" id="RHEA-COMP:10136"/>
        <dbReference type="Rhea" id="RHEA-COMP:20101"/>
        <dbReference type="ChEBI" id="CHEBI:15377"/>
        <dbReference type="ChEBI" id="CHEBI:43474"/>
        <dbReference type="ChEBI" id="CHEBI:46858"/>
        <dbReference type="ChEBI" id="CHEBI:61978"/>
        <dbReference type="EC" id="3.1.3.48"/>
    </reaction>
</comment>
<evidence type="ECO:0000256" key="2">
    <source>
        <dbReference type="ARBA" id="ARBA00013064"/>
    </source>
</evidence>
<evidence type="ECO:0000313" key="6">
    <source>
        <dbReference type="EMBL" id="EEF67841.1"/>
    </source>
</evidence>
<comment type="similarity">
    <text evidence="1">Belongs to the metallo-dependent hydrolases superfamily. CpsB/CapC family.</text>
</comment>
<keyword evidence="4" id="KW-0904">Protein phosphatase</keyword>
<keyword evidence="3" id="KW-0378">Hydrolase</keyword>
<dbReference type="Proteomes" id="UP000005950">
    <property type="component" value="Unassembled WGS sequence"/>
</dbReference>
<dbReference type="Pfam" id="PF19567">
    <property type="entry name" value="CpsB_CapC"/>
    <property type="match status" value="1"/>
</dbReference>
<evidence type="ECO:0000256" key="4">
    <source>
        <dbReference type="ARBA" id="ARBA00022912"/>
    </source>
</evidence>
<feature type="non-terminal residue" evidence="6">
    <location>
        <position position="41"/>
    </location>
</feature>
<name>B9Y885_9FIRM</name>
<dbReference type="AlphaFoldDB" id="B9Y885"/>
<dbReference type="RefSeq" id="WP_006059220.1">
    <property type="nucleotide sequence ID" value="NZ_GG657556.1"/>
</dbReference>
<accession>B9Y885</accession>
<dbReference type="STRING" id="545696.HOLDEFILI_02032"/>
<dbReference type="GO" id="GO:0004725">
    <property type="term" value="F:protein tyrosine phosphatase activity"/>
    <property type="evidence" value="ECO:0007669"/>
    <property type="project" value="UniProtKB-EC"/>
</dbReference>
<reference evidence="6 7" key="1">
    <citation type="submission" date="2008-12" db="EMBL/GenBank/DDBJ databases">
        <authorList>
            <person name="Fulton L."/>
            <person name="Clifton S."/>
            <person name="Fulton B."/>
            <person name="Xu J."/>
            <person name="Minx P."/>
            <person name="Pepin K.H."/>
            <person name="Johnson M."/>
            <person name="Bhonagiri V."/>
            <person name="Nash W.E."/>
            <person name="Mardis E.R."/>
            <person name="Wilson R.K."/>
        </authorList>
    </citation>
    <scope>NUCLEOTIDE SEQUENCE [LARGE SCALE GENOMIC DNA]</scope>
    <source>
        <strain evidence="6 7">DSM 12042</strain>
    </source>
</reference>
<organism evidence="6 7">
    <name type="scientific">Holdemania filiformis DSM 12042</name>
    <dbReference type="NCBI Taxonomy" id="545696"/>
    <lineage>
        <taxon>Bacteria</taxon>
        <taxon>Bacillati</taxon>
        <taxon>Bacillota</taxon>
        <taxon>Erysipelotrichia</taxon>
        <taxon>Erysipelotrichales</taxon>
        <taxon>Erysipelotrichaceae</taxon>
        <taxon>Holdemania</taxon>
    </lineage>
</organism>
<sequence>MIDIHSHLIPKVDDGSQSLEESLSLLKQAEQDGITELITTP</sequence>
<dbReference type="HOGENOM" id="CLU_214651_0_0_9"/>
<dbReference type="GO" id="GO:0030145">
    <property type="term" value="F:manganese ion binding"/>
    <property type="evidence" value="ECO:0007669"/>
    <property type="project" value="InterPro"/>
</dbReference>
<gene>
    <name evidence="6" type="ORF">HOLDEFILI_02032</name>
</gene>
<dbReference type="EMBL" id="ACCF01000113">
    <property type="protein sequence ID" value="EEF67841.1"/>
    <property type="molecule type" value="Genomic_DNA"/>
</dbReference>
<comment type="caution">
    <text evidence="6">The sequence shown here is derived from an EMBL/GenBank/DDBJ whole genome shotgun (WGS) entry which is preliminary data.</text>
</comment>
<evidence type="ECO:0000256" key="3">
    <source>
        <dbReference type="ARBA" id="ARBA00022801"/>
    </source>
</evidence>
<dbReference type="EC" id="3.1.3.48" evidence="2"/>
<reference evidence="6 7" key="2">
    <citation type="submission" date="2009-02" db="EMBL/GenBank/DDBJ databases">
        <title>Draft genome sequence of Holdemania filiformis DSM 12042.</title>
        <authorList>
            <person name="Sudarsanam P."/>
            <person name="Ley R."/>
            <person name="Guruge J."/>
            <person name="Turnbaugh P.J."/>
            <person name="Mahowald M."/>
            <person name="Liep D."/>
            <person name="Gordon J."/>
        </authorList>
    </citation>
    <scope>NUCLEOTIDE SEQUENCE [LARGE SCALE GENOMIC DNA]</scope>
    <source>
        <strain evidence="6 7">DSM 12042</strain>
    </source>
</reference>
<dbReference type="PANTHER" id="PTHR39181:SF1">
    <property type="entry name" value="TYROSINE-PROTEIN PHOSPHATASE YWQE"/>
    <property type="match status" value="1"/>
</dbReference>
<evidence type="ECO:0000256" key="1">
    <source>
        <dbReference type="ARBA" id="ARBA00005750"/>
    </source>
</evidence>